<sequence>MIGAAWNNEELLWEEAWLKQGVVACSEDHSLDIPCIQWWRGHDRHCYWQRTSGSTMKCGLRSVDQRMAASSLQCSGIMWEFLPLNKAASRSDYVDNCSTCFIRIHHLSVDIYMGIFILKHAREKLTGSRAG</sequence>
<dbReference type="EMBL" id="GBRH01207267">
    <property type="protein sequence ID" value="JAD90628.1"/>
    <property type="molecule type" value="Transcribed_RNA"/>
</dbReference>
<organism evidence="1">
    <name type="scientific">Arundo donax</name>
    <name type="common">Giant reed</name>
    <name type="synonym">Donax arundinaceus</name>
    <dbReference type="NCBI Taxonomy" id="35708"/>
    <lineage>
        <taxon>Eukaryota</taxon>
        <taxon>Viridiplantae</taxon>
        <taxon>Streptophyta</taxon>
        <taxon>Embryophyta</taxon>
        <taxon>Tracheophyta</taxon>
        <taxon>Spermatophyta</taxon>
        <taxon>Magnoliopsida</taxon>
        <taxon>Liliopsida</taxon>
        <taxon>Poales</taxon>
        <taxon>Poaceae</taxon>
        <taxon>PACMAD clade</taxon>
        <taxon>Arundinoideae</taxon>
        <taxon>Arundineae</taxon>
        <taxon>Arundo</taxon>
    </lineage>
</organism>
<reference evidence="1" key="2">
    <citation type="journal article" date="2015" name="Data Brief">
        <title>Shoot transcriptome of the giant reed, Arundo donax.</title>
        <authorList>
            <person name="Barrero R.A."/>
            <person name="Guerrero F.D."/>
            <person name="Moolhuijzen P."/>
            <person name="Goolsby J.A."/>
            <person name="Tidwell J."/>
            <person name="Bellgard S.E."/>
            <person name="Bellgard M.I."/>
        </authorList>
    </citation>
    <scope>NUCLEOTIDE SEQUENCE</scope>
    <source>
        <tissue evidence="1">Shoot tissue taken approximately 20 cm above the soil surface</tissue>
    </source>
</reference>
<evidence type="ECO:0000313" key="1">
    <source>
        <dbReference type="EMBL" id="JAD90628.1"/>
    </source>
</evidence>
<accession>A0A0A9DVD2</accession>
<protein>
    <submittedName>
        <fullName evidence="1">Uncharacterized protein</fullName>
    </submittedName>
</protein>
<name>A0A0A9DVD2_ARUDO</name>
<proteinExistence type="predicted"/>
<reference evidence="1" key="1">
    <citation type="submission" date="2014-09" db="EMBL/GenBank/DDBJ databases">
        <authorList>
            <person name="Magalhaes I.L.F."/>
            <person name="Oliveira U."/>
            <person name="Santos F.R."/>
            <person name="Vidigal T.H.D.A."/>
            <person name="Brescovit A.D."/>
            <person name="Santos A.J."/>
        </authorList>
    </citation>
    <scope>NUCLEOTIDE SEQUENCE</scope>
    <source>
        <tissue evidence="1">Shoot tissue taken approximately 20 cm above the soil surface</tissue>
    </source>
</reference>
<dbReference type="AlphaFoldDB" id="A0A0A9DVD2"/>